<sequence length="221" mass="24710">MCPFMKAIKAHNGLQYWDFILVCMDQLRTHELELLCVVVWSLWYQRNVLVHNSISLLADDEVPWAEFFLEDFRKANVESSGIMGSQLLELVWWQPPCMGRFKANIDAVIDFRSGWVGVGVIIGDSKGCFLGFSAQVVTTGYSSMIAEALAVLRGLRFALEAGMWPCSFNFINSNVIPFSEVGVLIRDSRVILEDFSACSIDFVPRNANMAAHCLAKLGLSS</sequence>
<dbReference type="InterPro" id="IPR052929">
    <property type="entry name" value="RNase_H-like_EbsB-rel"/>
</dbReference>
<dbReference type="PANTHER" id="PTHR47074:SF11">
    <property type="entry name" value="REVERSE TRANSCRIPTASE-LIKE PROTEIN"/>
    <property type="match status" value="1"/>
</dbReference>
<protein>
    <recommendedName>
        <fullName evidence="1">RNase H type-1 domain-containing protein</fullName>
    </recommendedName>
</protein>
<keyword evidence="3" id="KW-1185">Reference proteome</keyword>
<dbReference type="InterPro" id="IPR044730">
    <property type="entry name" value="RNase_H-like_dom_plant"/>
</dbReference>
<proteinExistence type="predicted"/>
<dbReference type="SUPFAM" id="SSF53098">
    <property type="entry name" value="Ribonuclease H-like"/>
    <property type="match status" value="1"/>
</dbReference>
<accession>A0AAE0AEN2</accession>
<dbReference type="InterPro" id="IPR002156">
    <property type="entry name" value="RNaseH_domain"/>
</dbReference>
<evidence type="ECO:0000313" key="2">
    <source>
        <dbReference type="EMBL" id="KAK3212236.1"/>
    </source>
</evidence>
<feature type="domain" description="RNase H type-1" evidence="1">
    <location>
        <begin position="104"/>
        <end position="217"/>
    </location>
</feature>
<evidence type="ECO:0000313" key="3">
    <source>
        <dbReference type="Proteomes" id="UP001281410"/>
    </source>
</evidence>
<organism evidence="2 3">
    <name type="scientific">Dipteronia sinensis</name>
    <dbReference type="NCBI Taxonomy" id="43782"/>
    <lineage>
        <taxon>Eukaryota</taxon>
        <taxon>Viridiplantae</taxon>
        <taxon>Streptophyta</taxon>
        <taxon>Embryophyta</taxon>
        <taxon>Tracheophyta</taxon>
        <taxon>Spermatophyta</taxon>
        <taxon>Magnoliopsida</taxon>
        <taxon>eudicotyledons</taxon>
        <taxon>Gunneridae</taxon>
        <taxon>Pentapetalae</taxon>
        <taxon>rosids</taxon>
        <taxon>malvids</taxon>
        <taxon>Sapindales</taxon>
        <taxon>Sapindaceae</taxon>
        <taxon>Hippocastanoideae</taxon>
        <taxon>Acereae</taxon>
        <taxon>Dipteronia</taxon>
    </lineage>
</organism>
<dbReference type="CDD" id="cd06222">
    <property type="entry name" value="RNase_H_like"/>
    <property type="match status" value="1"/>
</dbReference>
<dbReference type="GO" id="GO:0003676">
    <property type="term" value="F:nucleic acid binding"/>
    <property type="evidence" value="ECO:0007669"/>
    <property type="project" value="InterPro"/>
</dbReference>
<dbReference type="Proteomes" id="UP001281410">
    <property type="component" value="Unassembled WGS sequence"/>
</dbReference>
<gene>
    <name evidence="2" type="ORF">Dsin_016942</name>
</gene>
<comment type="caution">
    <text evidence="2">The sequence shown here is derived from an EMBL/GenBank/DDBJ whole genome shotgun (WGS) entry which is preliminary data.</text>
</comment>
<reference evidence="2" key="1">
    <citation type="journal article" date="2023" name="Plant J.">
        <title>Genome sequences and population genomics provide insights into the demographic history, inbreeding, and mutation load of two 'living fossil' tree species of Dipteronia.</title>
        <authorList>
            <person name="Feng Y."/>
            <person name="Comes H.P."/>
            <person name="Chen J."/>
            <person name="Zhu S."/>
            <person name="Lu R."/>
            <person name="Zhang X."/>
            <person name="Li P."/>
            <person name="Qiu J."/>
            <person name="Olsen K.M."/>
            <person name="Qiu Y."/>
        </authorList>
    </citation>
    <scope>NUCLEOTIDE SEQUENCE</scope>
    <source>
        <strain evidence="2">NBL</strain>
    </source>
</reference>
<evidence type="ECO:0000259" key="1">
    <source>
        <dbReference type="Pfam" id="PF13456"/>
    </source>
</evidence>
<dbReference type="EMBL" id="JANJYJ010000005">
    <property type="protein sequence ID" value="KAK3212236.1"/>
    <property type="molecule type" value="Genomic_DNA"/>
</dbReference>
<dbReference type="AlphaFoldDB" id="A0AAE0AEN2"/>
<dbReference type="PANTHER" id="PTHR47074">
    <property type="entry name" value="BNAC02G40300D PROTEIN"/>
    <property type="match status" value="1"/>
</dbReference>
<dbReference type="Pfam" id="PF13456">
    <property type="entry name" value="RVT_3"/>
    <property type="match status" value="1"/>
</dbReference>
<dbReference type="GO" id="GO:0004523">
    <property type="term" value="F:RNA-DNA hybrid ribonuclease activity"/>
    <property type="evidence" value="ECO:0007669"/>
    <property type="project" value="InterPro"/>
</dbReference>
<name>A0AAE0AEN2_9ROSI</name>
<dbReference type="InterPro" id="IPR012337">
    <property type="entry name" value="RNaseH-like_sf"/>
</dbReference>